<dbReference type="SUPFAM" id="SSF50129">
    <property type="entry name" value="GroES-like"/>
    <property type="match status" value="1"/>
</dbReference>
<protein>
    <submittedName>
        <fullName evidence="1">NADPH:quinone reductase-like Zn-dependent oxidoreductase</fullName>
    </submittedName>
</protein>
<dbReference type="Proteomes" id="UP001267638">
    <property type="component" value="Unassembled WGS sequence"/>
</dbReference>
<evidence type="ECO:0000313" key="2">
    <source>
        <dbReference type="Proteomes" id="UP001267638"/>
    </source>
</evidence>
<name>A0ABU1WYK2_SPHXE</name>
<proteinExistence type="predicted"/>
<dbReference type="Gene3D" id="3.90.180.10">
    <property type="entry name" value="Medium-chain alcohol dehydrogenases, catalytic domain"/>
    <property type="match status" value="2"/>
</dbReference>
<sequence length="103" mass="11195">MRRYVVTPGGGADGLRIETVAPLQPGRGQVLVAMQAASLNHAQIGSGGRAADWWARHRHRGRGQRPRHARLIDRVFGFDEAAAAFAYLQSAAHFGKVVIRIAN</sequence>
<dbReference type="InterPro" id="IPR011032">
    <property type="entry name" value="GroES-like_sf"/>
</dbReference>
<dbReference type="EMBL" id="JAVDWV010000003">
    <property type="protein sequence ID" value="MDR7154042.1"/>
    <property type="molecule type" value="Genomic_DNA"/>
</dbReference>
<gene>
    <name evidence="1" type="ORF">J2W40_000845</name>
</gene>
<keyword evidence="2" id="KW-1185">Reference proteome</keyword>
<organism evidence="1 2">
    <name type="scientific">Sphingobium xenophagum</name>
    <dbReference type="NCBI Taxonomy" id="121428"/>
    <lineage>
        <taxon>Bacteria</taxon>
        <taxon>Pseudomonadati</taxon>
        <taxon>Pseudomonadota</taxon>
        <taxon>Alphaproteobacteria</taxon>
        <taxon>Sphingomonadales</taxon>
        <taxon>Sphingomonadaceae</taxon>
        <taxon>Sphingobium</taxon>
    </lineage>
</organism>
<accession>A0ABU1WYK2</accession>
<reference evidence="1 2" key="1">
    <citation type="submission" date="2023-07" db="EMBL/GenBank/DDBJ databases">
        <title>Sorghum-associated microbial communities from plants grown in Nebraska, USA.</title>
        <authorList>
            <person name="Schachtman D."/>
        </authorList>
    </citation>
    <scope>NUCLEOTIDE SEQUENCE [LARGE SCALE GENOMIC DNA]</scope>
    <source>
        <strain evidence="1 2">4256</strain>
    </source>
</reference>
<dbReference type="RefSeq" id="WP_310222142.1">
    <property type="nucleotide sequence ID" value="NZ_JAVDWV010000003.1"/>
</dbReference>
<comment type="caution">
    <text evidence="1">The sequence shown here is derived from an EMBL/GenBank/DDBJ whole genome shotgun (WGS) entry which is preliminary data.</text>
</comment>
<evidence type="ECO:0000313" key="1">
    <source>
        <dbReference type="EMBL" id="MDR7154042.1"/>
    </source>
</evidence>
<dbReference type="Pfam" id="PF13602">
    <property type="entry name" value="ADH_zinc_N_2"/>
    <property type="match status" value="1"/>
</dbReference>